<evidence type="ECO:0000313" key="2">
    <source>
        <dbReference type="EMBL" id="GGS19286.1"/>
    </source>
</evidence>
<dbReference type="Proteomes" id="UP000653493">
    <property type="component" value="Unassembled WGS sequence"/>
</dbReference>
<sequence length="597" mass="60785">MATVTGADGTAAHAARSLLAWAAASGDPAGTAPRTAVVTGPSGAGKSRLLARFVAGTAGEADPAAGGTGASASRTAARPTVHAVGLAEGQIARTLSWQLGRHLGYGPVGPDELLRRLAADPRPVLMVVTDLHRSGRGPSDLPAARPAALVEGLIAPLRSLPNVRLIVECDTPRLLGTEDGLLVVPLEPAADGPPAPETHPAGATAPPAPGHDWRSATPDERERALDHALATGSAHELLRDPGYLVYGSVPAVTAVLGDQRVPVPPGLREIWAAAAPALSAPDLPDTQRAAVLHAAALAAHPRLAEFLRPLAESGPWVTRWSHASRPTAALALTGPATGAFVAADALGRLTRYALADGQALTSLPSGTAWQPAALAPVTSDGLLALDRSGVLRPLLLGPDALLPIGSGSLLLHHNAAVLAPEPDPADLPTALAATTRHAAVGDGLGRVHLWPLDSPAPEPRTTLRPHRAAVTAVACLDLGDTLLVASGGLDGTVTLGDSATARPLTEPVERRDALPTALALADTEAAGPVLAVAWSDQRLHLWHLLSGRRAALPAPYGLRSLALTGDGRLLSAGTRGTRLTRLDLAALWAGTAGRRAG</sequence>
<protein>
    <recommendedName>
        <fullName evidence="4">Orc1-like AAA ATPase domain-containing protein</fullName>
    </recommendedName>
</protein>
<reference evidence="2" key="2">
    <citation type="submission" date="2020-09" db="EMBL/GenBank/DDBJ databases">
        <authorList>
            <person name="Sun Q."/>
            <person name="Ohkuma M."/>
        </authorList>
    </citation>
    <scope>NUCLEOTIDE SEQUENCE</scope>
    <source>
        <strain evidence="2">JCM 4234</strain>
    </source>
</reference>
<gene>
    <name evidence="2" type="ORF">GCM10010238_04300</name>
</gene>
<dbReference type="InterPro" id="IPR015943">
    <property type="entry name" value="WD40/YVTN_repeat-like_dom_sf"/>
</dbReference>
<dbReference type="AlphaFoldDB" id="A0A918L7Z5"/>
<accession>A0A918L7Z5</accession>
<keyword evidence="3" id="KW-1185">Reference proteome</keyword>
<dbReference type="SUPFAM" id="SSF63829">
    <property type="entry name" value="Calcium-dependent phosphotriesterase"/>
    <property type="match status" value="1"/>
</dbReference>
<evidence type="ECO:0000256" key="1">
    <source>
        <dbReference type="SAM" id="MobiDB-lite"/>
    </source>
</evidence>
<dbReference type="Gene3D" id="2.130.10.10">
    <property type="entry name" value="YVTN repeat-like/Quinoprotein amine dehydrogenase"/>
    <property type="match status" value="1"/>
</dbReference>
<comment type="caution">
    <text evidence="2">The sequence shown here is derived from an EMBL/GenBank/DDBJ whole genome shotgun (WGS) entry which is preliminary data.</text>
</comment>
<dbReference type="EMBL" id="BMSL01000001">
    <property type="protein sequence ID" value="GGS19286.1"/>
    <property type="molecule type" value="Genomic_DNA"/>
</dbReference>
<evidence type="ECO:0000313" key="3">
    <source>
        <dbReference type="Proteomes" id="UP000653493"/>
    </source>
</evidence>
<reference evidence="2" key="1">
    <citation type="journal article" date="2014" name="Int. J. Syst. Evol. Microbiol.">
        <title>Complete genome sequence of Corynebacterium casei LMG S-19264T (=DSM 44701T), isolated from a smear-ripened cheese.</title>
        <authorList>
            <consortium name="US DOE Joint Genome Institute (JGI-PGF)"/>
            <person name="Walter F."/>
            <person name="Albersmeier A."/>
            <person name="Kalinowski J."/>
            <person name="Ruckert C."/>
        </authorList>
    </citation>
    <scope>NUCLEOTIDE SEQUENCE</scope>
    <source>
        <strain evidence="2">JCM 4234</strain>
    </source>
</reference>
<name>A0A918L7Z5_STRGD</name>
<evidence type="ECO:0008006" key="4">
    <source>
        <dbReference type="Google" id="ProtNLM"/>
    </source>
</evidence>
<feature type="compositionally biased region" description="Basic and acidic residues" evidence="1">
    <location>
        <begin position="211"/>
        <end position="223"/>
    </location>
</feature>
<proteinExistence type="predicted"/>
<organism evidence="2 3">
    <name type="scientific">Streptomyces griseoviridis</name>
    <dbReference type="NCBI Taxonomy" id="45398"/>
    <lineage>
        <taxon>Bacteria</taxon>
        <taxon>Bacillati</taxon>
        <taxon>Actinomycetota</taxon>
        <taxon>Actinomycetes</taxon>
        <taxon>Kitasatosporales</taxon>
        <taxon>Streptomycetaceae</taxon>
        <taxon>Streptomyces</taxon>
    </lineage>
</organism>
<feature type="region of interest" description="Disordered" evidence="1">
    <location>
        <begin position="186"/>
        <end position="223"/>
    </location>
</feature>